<dbReference type="Proteomes" id="UP000176917">
    <property type="component" value="Unassembled WGS sequence"/>
</dbReference>
<sequence length="139" mass="15214">MEPGEGNNVKGYRAVLPHYYGDTVRKLFLVGAVVILLATPLFSHLFAPLAFLPLFVVVGLGVLAGLISPTQKLVAFLQTCVSAIAVVGFGLYSVLLYAVPGHVDWHRNVLLLLAVFLSLNFLFALYYSSKTLRGFFLKK</sequence>
<keyword evidence="1" id="KW-0472">Membrane</keyword>
<feature type="transmembrane region" description="Helical" evidence="1">
    <location>
        <begin position="49"/>
        <end position="67"/>
    </location>
</feature>
<dbReference type="AlphaFoldDB" id="A0A1G2RJ02"/>
<feature type="transmembrane region" description="Helical" evidence="1">
    <location>
        <begin position="74"/>
        <end position="97"/>
    </location>
</feature>
<organism evidence="2 3">
    <name type="scientific">Candidatus Wildermuthbacteria bacterium RIFCSPLOWO2_01_FULL_48_16</name>
    <dbReference type="NCBI Taxonomy" id="1802461"/>
    <lineage>
        <taxon>Bacteria</taxon>
        <taxon>Candidatus Wildermuthiibacteriota</taxon>
    </lineage>
</organism>
<gene>
    <name evidence="2" type="ORF">A3B24_02840</name>
</gene>
<comment type="caution">
    <text evidence="2">The sequence shown here is derived from an EMBL/GenBank/DDBJ whole genome shotgun (WGS) entry which is preliminary data.</text>
</comment>
<evidence type="ECO:0000256" key="1">
    <source>
        <dbReference type="SAM" id="Phobius"/>
    </source>
</evidence>
<protein>
    <submittedName>
        <fullName evidence="2">Uncharacterized protein</fullName>
    </submittedName>
</protein>
<keyword evidence="1" id="KW-1133">Transmembrane helix</keyword>
<reference evidence="2 3" key="1">
    <citation type="journal article" date="2016" name="Nat. Commun.">
        <title>Thousands of microbial genomes shed light on interconnected biogeochemical processes in an aquifer system.</title>
        <authorList>
            <person name="Anantharaman K."/>
            <person name="Brown C.T."/>
            <person name="Hug L.A."/>
            <person name="Sharon I."/>
            <person name="Castelle C.J."/>
            <person name="Probst A.J."/>
            <person name="Thomas B.C."/>
            <person name="Singh A."/>
            <person name="Wilkins M.J."/>
            <person name="Karaoz U."/>
            <person name="Brodie E.L."/>
            <person name="Williams K.H."/>
            <person name="Hubbard S.S."/>
            <person name="Banfield J.F."/>
        </authorList>
    </citation>
    <scope>NUCLEOTIDE SEQUENCE [LARGE SCALE GENOMIC DNA]</scope>
</reference>
<name>A0A1G2RJ02_9BACT</name>
<evidence type="ECO:0000313" key="2">
    <source>
        <dbReference type="EMBL" id="OHA72820.1"/>
    </source>
</evidence>
<keyword evidence="1" id="KW-0812">Transmembrane</keyword>
<dbReference type="EMBL" id="MHUG01000022">
    <property type="protein sequence ID" value="OHA72820.1"/>
    <property type="molecule type" value="Genomic_DNA"/>
</dbReference>
<accession>A0A1G2RJ02</accession>
<feature type="transmembrane region" description="Helical" evidence="1">
    <location>
        <begin position="109"/>
        <end position="129"/>
    </location>
</feature>
<feature type="transmembrane region" description="Helical" evidence="1">
    <location>
        <begin position="27"/>
        <end position="43"/>
    </location>
</feature>
<dbReference type="STRING" id="1802461.A3B24_02840"/>
<proteinExistence type="predicted"/>
<evidence type="ECO:0000313" key="3">
    <source>
        <dbReference type="Proteomes" id="UP000176917"/>
    </source>
</evidence>